<evidence type="ECO:0008006" key="4">
    <source>
        <dbReference type="Google" id="ProtNLM"/>
    </source>
</evidence>
<evidence type="ECO:0000313" key="3">
    <source>
        <dbReference type="Proteomes" id="UP001530315"/>
    </source>
</evidence>
<reference evidence="2 3" key="1">
    <citation type="submission" date="2024-10" db="EMBL/GenBank/DDBJ databases">
        <title>Updated reference genomes for cyclostephanoid diatoms.</title>
        <authorList>
            <person name="Roberts W.R."/>
            <person name="Alverson A.J."/>
        </authorList>
    </citation>
    <scope>NUCLEOTIDE SEQUENCE [LARGE SCALE GENOMIC DNA]</scope>
    <source>
        <strain evidence="2 3">AJA276-08</strain>
    </source>
</reference>
<dbReference type="Proteomes" id="UP001530315">
    <property type="component" value="Unassembled WGS sequence"/>
</dbReference>
<name>A0ABD3NP82_9STRA</name>
<sequence length="538" mass="59733">MISRRAPNAARGRRYIMPGRGTRSRAAAVSLRSMTSSDGDSNDDDDDDDDEKERRRGGGRGSLLFLSPSNWPEPDASAAGTRTMALLRHFSSHCPPLFDSVHFGCGAGGGMPSSSSSSSSSIFWHRIRPNRADEMHELLNRINDDHGPIRAVVFDRFHAEEAYSFRVRDTCPNALLVLDMQDVHSLRLGRQQVVEEMDDDPTSVAMMTDRLASAVAEFDPSSPNRDARDAFLRELASVHRSDLVLVCSAPEMGMLVSWGVPAWKLVLAPFFCSDVDVDVDRTGTTMSLPPFGGRRDFAFVGGFRHPPNVDSVRVLRREVWPLIRSRMPRARVRVFGAYPTPDILSLHDEDVGFLVRGRVDDLDDALRRSRVLLAPLRFGAGIKGKIVDAWRCDCPVVTTRVGAEGTTTTTTTTTKTAIDDDGGDDLGARTTIADNCRWGGIIADDAVDFAKAAVELHEREDLWNRCRDNGTGSLRRIFNGRVNLPVVERGIRDGIADLAKQRTMDIFGSILWRDARRSTEYFSRWIELKETLNGAKDK</sequence>
<dbReference type="Gene3D" id="3.40.50.2000">
    <property type="entry name" value="Glycogen Phosphorylase B"/>
    <property type="match status" value="1"/>
</dbReference>
<comment type="caution">
    <text evidence="2">The sequence shown here is derived from an EMBL/GenBank/DDBJ whole genome shotgun (WGS) entry which is preliminary data.</text>
</comment>
<gene>
    <name evidence="2" type="ORF">ACHAW5_010986</name>
</gene>
<dbReference type="SUPFAM" id="SSF53756">
    <property type="entry name" value="UDP-Glycosyltransferase/glycogen phosphorylase"/>
    <property type="match status" value="1"/>
</dbReference>
<feature type="compositionally biased region" description="Acidic residues" evidence="1">
    <location>
        <begin position="40"/>
        <end position="51"/>
    </location>
</feature>
<keyword evidence="3" id="KW-1185">Reference proteome</keyword>
<protein>
    <recommendedName>
        <fullName evidence="4">Glycosyltransferase</fullName>
    </recommendedName>
</protein>
<evidence type="ECO:0000313" key="2">
    <source>
        <dbReference type="EMBL" id="KAL3777662.1"/>
    </source>
</evidence>
<dbReference type="EMBL" id="JALLAZ020001273">
    <property type="protein sequence ID" value="KAL3777662.1"/>
    <property type="molecule type" value="Genomic_DNA"/>
</dbReference>
<dbReference type="AlphaFoldDB" id="A0ABD3NP82"/>
<evidence type="ECO:0000256" key="1">
    <source>
        <dbReference type="SAM" id="MobiDB-lite"/>
    </source>
</evidence>
<proteinExistence type="predicted"/>
<accession>A0ABD3NP82</accession>
<feature type="region of interest" description="Disordered" evidence="1">
    <location>
        <begin position="1"/>
        <end position="77"/>
    </location>
</feature>
<dbReference type="Pfam" id="PF13692">
    <property type="entry name" value="Glyco_trans_1_4"/>
    <property type="match status" value="1"/>
</dbReference>
<organism evidence="2 3">
    <name type="scientific">Stephanodiscus triporus</name>
    <dbReference type="NCBI Taxonomy" id="2934178"/>
    <lineage>
        <taxon>Eukaryota</taxon>
        <taxon>Sar</taxon>
        <taxon>Stramenopiles</taxon>
        <taxon>Ochrophyta</taxon>
        <taxon>Bacillariophyta</taxon>
        <taxon>Coscinodiscophyceae</taxon>
        <taxon>Thalassiosirophycidae</taxon>
        <taxon>Stephanodiscales</taxon>
        <taxon>Stephanodiscaceae</taxon>
        <taxon>Stephanodiscus</taxon>
    </lineage>
</organism>